<proteinExistence type="predicted"/>
<accession>A0A0F8YHN6</accession>
<dbReference type="EMBL" id="LAZR01069529">
    <property type="protein sequence ID" value="KKK47541.1"/>
    <property type="molecule type" value="Genomic_DNA"/>
</dbReference>
<comment type="caution">
    <text evidence="1">The sequence shown here is derived from an EMBL/GenBank/DDBJ whole genome shotgun (WGS) entry which is preliminary data.</text>
</comment>
<sequence>MKQRARNHQNLVDRLYDSLTHRGYKSLLKNVDYAFGECDVLAATGKRSVYYEVKGKHTESNYWKAVEQLQRWSIYRSRDNPAV</sequence>
<dbReference type="GO" id="GO:0003676">
    <property type="term" value="F:nucleic acid binding"/>
    <property type="evidence" value="ECO:0007669"/>
    <property type="project" value="InterPro"/>
</dbReference>
<evidence type="ECO:0000313" key="1">
    <source>
        <dbReference type="EMBL" id="KKK47541.1"/>
    </source>
</evidence>
<dbReference type="InterPro" id="IPR011856">
    <property type="entry name" value="tRNA_endonuc-like_dom_sf"/>
</dbReference>
<gene>
    <name evidence="1" type="ORF">LCGC14_3154170</name>
</gene>
<name>A0A0F8YHN6_9ZZZZ</name>
<organism evidence="1">
    <name type="scientific">marine sediment metagenome</name>
    <dbReference type="NCBI Taxonomy" id="412755"/>
    <lineage>
        <taxon>unclassified sequences</taxon>
        <taxon>metagenomes</taxon>
        <taxon>ecological metagenomes</taxon>
    </lineage>
</organism>
<feature type="non-terminal residue" evidence="1">
    <location>
        <position position="83"/>
    </location>
</feature>
<reference evidence="1" key="1">
    <citation type="journal article" date="2015" name="Nature">
        <title>Complex archaea that bridge the gap between prokaryotes and eukaryotes.</title>
        <authorList>
            <person name="Spang A."/>
            <person name="Saw J.H."/>
            <person name="Jorgensen S.L."/>
            <person name="Zaremba-Niedzwiedzka K."/>
            <person name="Martijn J."/>
            <person name="Lind A.E."/>
            <person name="van Eijk R."/>
            <person name="Schleper C."/>
            <person name="Guy L."/>
            <person name="Ettema T.J."/>
        </authorList>
    </citation>
    <scope>NUCLEOTIDE SEQUENCE</scope>
</reference>
<protein>
    <submittedName>
        <fullName evidence="1">Uncharacterized protein</fullName>
    </submittedName>
</protein>
<dbReference type="Gene3D" id="3.40.1350.10">
    <property type="match status" value="1"/>
</dbReference>
<dbReference type="AlphaFoldDB" id="A0A0F8YHN6"/>